<comment type="catalytic activity">
    <reaction evidence="10 11">
        <text>(6S)-NADPHX + ADP = AMP + phosphate + NADPH + H(+)</text>
        <dbReference type="Rhea" id="RHEA:32235"/>
        <dbReference type="ChEBI" id="CHEBI:15378"/>
        <dbReference type="ChEBI" id="CHEBI:43474"/>
        <dbReference type="ChEBI" id="CHEBI:57783"/>
        <dbReference type="ChEBI" id="CHEBI:64076"/>
        <dbReference type="ChEBI" id="CHEBI:456215"/>
        <dbReference type="ChEBI" id="CHEBI:456216"/>
        <dbReference type="EC" id="4.2.1.136"/>
    </reaction>
</comment>
<feature type="binding site" evidence="12">
    <location>
        <position position="299"/>
    </location>
    <ligand>
        <name>K(+)</name>
        <dbReference type="ChEBI" id="CHEBI:29103"/>
    </ligand>
</feature>
<keyword evidence="12" id="KW-0479">Metal-binding</keyword>
<dbReference type="SUPFAM" id="SSF53613">
    <property type="entry name" value="Ribokinase-like"/>
    <property type="match status" value="1"/>
</dbReference>
<dbReference type="InterPro" id="IPR029056">
    <property type="entry name" value="Ribokinase-like"/>
</dbReference>
<evidence type="ECO:0000256" key="4">
    <source>
        <dbReference type="ARBA" id="ARBA00022840"/>
    </source>
</evidence>
<feature type="binding site" evidence="11">
    <location>
        <position position="590"/>
    </location>
    <ligand>
        <name>AMP</name>
        <dbReference type="ChEBI" id="CHEBI:456215"/>
    </ligand>
</feature>
<dbReference type="Proteomes" id="UP000596857">
    <property type="component" value="Unassembled WGS sequence"/>
</dbReference>
<feature type="binding site" evidence="11">
    <location>
        <position position="473"/>
    </location>
    <ligand>
        <name>(6S)-NADPHX</name>
        <dbReference type="ChEBI" id="CHEBI:64076"/>
    </ligand>
</feature>
<dbReference type="EC" id="5.1.99.6" evidence="12"/>
<dbReference type="PANTHER" id="PTHR12592:SF0">
    <property type="entry name" value="ATP-DEPENDENT (S)-NAD(P)H-HYDRATE DEHYDRATASE"/>
    <property type="match status" value="1"/>
</dbReference>
<dbReference type="Pfam" id="PF03853">
    <property type="entry name" value="YjeF_N"/>
    <property type="match status" value="1"/>
</dbReference>
<sequence>MDVVTAEEMRAFDRETIERLGIPAIALMENAGRAIAEEVIALCRRRGAGAGGGTGSADAAGRSYGAGALGGAGGGTQSYGAGAVGGTGSADAEGRSYGAGAVGVGGVGGGMQSYGAGAVGGIGSADAAGRSYGAGAVGGVGGGMQSYGAGAMGGGTQSYAAGGPAIQPPGFSVSADPALTLTAAGGEHWLVLAGKGNNGGDGLAAARHLREAGIAVTLVYAAAPESLAGEAALQRDAAAAMGIPAVVYGRDAVDLAACSGIIDALLGTGSAGAPRGAYAELIAAANASGRLIVSADIPSGLDADTGETHEPCIHASVTVCLAFLKRGLLQYPGAGAAGQVVVRSIGIPAALARESGVPVSLLTPEVLRTRLQVDVSRRRSPEGHKGTYGHVLLAAGSLRMSGAGLLCARAALRAGCGLVTWALPDKLLPYVIGCAPELMLAPVSGGDGEWNAGTAAEVLQLSGSRDCMAVGPGLGRFEGDTDWLRRLWEETDSPLIIDADALNILADADYGSWSRRHPVILTPHPGEMARLAGTSTAQVQRDRIGLALSYAAAHGVILVLKGAHTVIATPEGQAYVNITGHPGMGTGGAGDVLTGIISGLLAQGLDAAQAAAFGVYLHGLAGERAARKRDNPAALIAGDIIEAL</sequence>
<evidence type="ECO:0000256" key="11">
    <source>
        <dbReference type="HAMAP-Rule" id="MF_01965"/>
    </source>
</evidence>
<dbReference type="CDD" id="cd01171">
    <property type="entry name" value="YXKO-related"/>
    <property type="match status" value="1"/>
</dbReference>
<keyword evidence="6 11" id="KW-0520">NAD</keyword>
<comment type="subunit">
    <text evidence="11">Homotetramer.</text>
</comment>
<evidence type="ECO:0000256" key="9">
    <source>
        <dbReference type="ARBA" id="ARBA00048238"/>
    </source>
</evidence>
<evidence type="ECO:0000259" key="14">
    <source>
        <dbReference type="PROSITE" id="PS51385"/>
    </source>
</evidence>
<keyword evidence="5 11" id="KW-0521">NADP</keyword>
<dbReference type="HAMAP" id="MF_01966">
    <property type="entry name" value="NADHX_epimerase"/>
    <property type="match status" value="1"/>
</dbReference>
<comment type="catalytic activity">
    <reaction evidence="12">
        <text>(6R)-NADHX = (6S)-NADHX</text>
        <dbReference type="Rhea" id="RHEA:32215"/>
        <dbReference type="ChEBI" id="CHEBI:64074"/>
        <dbReference type="ChEBI" id="CHEBI:64075"/>
        <dbReference type="EC" id="5.1.99.6"/>
    </reaction>
</comment>
<organism evidence="15 16">
    <name type="scientific">Paenibacillus phytohabitans</name>
    <dbReference type="NCBI Taxonomy" id="2654978"/>
    <lineage>
        <taxon>Bacteria</taxon>
        <taxon>Bacillati</taxon>
        <taxon>Bacillota</taxon>
        <taxon>Bacilli</taxon>
        <taxon>Bacillales</taxon>
        <taxon>Paenibacillaceae</taxon>
        <taxon>Paenibacillus</taxon>
    </lineage>
</organism>
<dbReference type="EC" id="4.2.1.136" evidence="11"/>
<dbReference type="EMBL" id="WHOB01000089">
    <property type="protein sequence ID" value="NOU83028.1"/>
    <property type="molecule type" value="Genomic_DNA"/>
</dbReference>
<evidence type="ECO:0000313" key="16">
    <source>
        <dbReference type="Proteomes" id="UP000596857"/>
    </source>
</evidence>
<keyword evidence="12" id="KW-0413">Isomerase</keyword>
<protein>
    <recommendedName>
        <fullName evidence="11 12">Multifunctional fusion protein</fullName>
    </recommendedName>
    <domain>
        <recommendedName>
            <fullName evidence="11">ADP-dependent (S)-NAD(P)H-hydrate dehydratase</fullName>
            <ecNumber evidence="11">4.2.1.136</ecNumber>
        </recommendedName>
        <alternativeName>
            <fullName evidence="11">ADP-dependent NAD(P)HX dehydratase</fullName>
        </alternativeName>
    </domain>
    <domain>
        <recommendedName>
            <fullName evidence="12">NAD(P)H-hydrate epimerase</fullName>
            <ecNumber evidence="12">5.1.99.6</ecNumber>
        </recommendedName>
        <alternativeName>
            <fullName evidence="12">NAD(P)HX epimerase</fullName>
        </alternativeName>
    </domain>
</protein>
<accession>A0ABX1YQ61</accession>
<comment type="cofactor">
    <cofactor evidence="11">
        <name>Mg(2+)</name>
        <dbReference type="ChEBI" id="CHEBI:18420"/>
    </cofactor>
</comment>
<feature type="domain" description="YjeF N-terminal" evidence="14">
    <location>
        <begin position="9"/>
        <end position="353"/>
    </location>
</feature>
<feature type="binding site" evidence="11">
    <location>
        <position position="403"/>
    </location>
    <ligand>
        <name>(6S)-NADPHX</name>
        <dbReference type="ChEBI" id="CHEBI:64076"/>
    </ligand>
</feature>
<keyword evidence="4 11" id="KW-0067">ATP-binding</keyword>
<evidence type="ECO:0000256" key="8">
    <source>
        <dbReference type="ARBA" id="ARBA00025153"/>
    </source>
</evidence>
<feature type="binding site" evidence="12">
    <location>
        <position position="296"/>
    </location>
    <ligand>
        <name>(6S)-NADPHX</name>
        <dbReference type="ChEBI" id="CHEBI:64076"/>
    </ligand>
</feature>
<comment type="caution">
    <text evidence="15">The sequence shown here is derived from an EMBL/GenBank/DDBJ whole genome shotgun (WGS) entry which is preliminary data.</text>
</comment>
<comment type="similarity">
    <text evidence="11">Belongs to the NnrD/CARKD family.</text>
</comment>
<evidence type="ECO:0000256" key="10">
    <source>
        <dbReference type="ARBA" id="ARBA00049209"/>
    </source>
</evidence>
<dbReference type="InterPro" id="IPR000631">
    <property type="entry name" value="CARKD"/>
</dbReference>
<evidence type="ECO:0000256" key="3">
    <source>
        <dbReference type="ARBA" id="ARBA00022741"/>
    </source>
</evidence>
<comment type="catalytic activity">
    <reaction evidence="9 11">
        <text>(6S)-NADHX + ADP = AMP + phosphate + NADH + H(+)</text>
        <dbReference type="Rhea" id="RHEA:32223"/>
        <dbReference type="ChEBI" id="CHEBI:15378"/>
        <dbReference type="ChEBI" id="CHEBI:43474"/>
        <dbReference type="ChEBI" id="CHEBI:57945"/>
        <dbReference type="ChEBI" id="CHEBI:64074"/>
        <dbReference type="ChEBI" id="CHEBI:456215"/>
        <dbReference type="ChEBI" id="CHEBI:456216"/>
        <dbReference type="EC" id="4.2.1.136"/>
    </reaction>
</comment>
<evidence type="ECO:0000256" key="2">
    <source>
        <dbReference type="ARBA" id="ARBA00009524"/>
    </source>
</evidence>
<evidence type="ECO:0000259" key="13">
    <source>
        <dbReference type="PROSITE" id="PS51383"/>
    </source>
</evidence>
<dbReference type="InterPro" id="IPR017953">
    <property type="entry name" value="Carbohydrate_kinase_pred_CS"/>
</dbReference>
<feature type="binding site" evidence="12">
    <location>
        <position position="198"/>
    </location>
    <ligand>
        <name>K(+)</name>
        <dbReference type="ChEBI" id="CHEBI:29103"/>
    </ligand>
</feature>
<feature type="binding site" evidence="12">
    <location>
        <position position="263"/>
    </location>
    <ligand>
        <name>K(+)</name>
        <dbReference type="ChEBI" id="CHEBI:29103"/>
    </ligand>
</feature>
<evidence type="ECO:0000256" key="5">
    <source>
        <dbReference type="ARBA" id="ARBA00022857"/>
    </source>
</evidence>
<dbReference type="RefSeq" id="WP_171720278.1">
    <property type="nucleotide sequence ID" value="NZ_WHOB01000089.1"/>
</dbReference>
<keyword evidence="3 11" id="KW-0547">Nucleotide-binding</keyword>
<dbReference type="Pfam" id="PF01256">
    <property type="entry name" value="Carb_kinase"/>
    <property type="match status" value="1"/>
</dbReference>
<comment type="catalytic activity">
    <reaction evidence="12">
        <text>(6R)-NADPHX = (6S)-NADPHX</text>
        <dbReference type="Rhea" id="RHEA:32227"/>
        <dbReference type="ChEBI" id="CHEBI:64076"/>
        <dbReference type="ChEBI" id="CHEBI:64077"/>
        <dbReference type="EC" id="5.1.99.6"/>
    </reaction>
</comment>
<keyword evidence="7 11" id="KW-0456">Lyase</keyword>
<reference evidence="15 16" key="1">
    <citation type="submission" date="2019-10" db="EMBL/GenBank/DDBJ databases">
        <title>Description of Paenibacillus terricola sp. nov.</title>
        <authorList>
            <person name="Carlier A."/>
            <person name="Qi S."/>
        </authorList>
    </citation>
    <scope>NUCLEOTIDE SEQUENCE [LARGE SCALE GENOMIC DNA]</scope>
    <source>
        <strain evidence="15 16">LMG 31459</strain>
    </source>
</reference>
<feature type="binding site" evidence="11">
    <location>
        <begin position="561"/>
        <end position="565"/>
    </location>
    <ligand>
        <name>AMP</name>
        <dbReference type="ChEBI" id="CHEBI:456215"/>
    </ligand>
</feature>
<comment type="similarity">
    <text evidence="1">In the N-terminal section; belongs to the NnrE/AIBP family.</text>
</comment>
<dbReference type="InterPro" id="IPR004443">
    <property type="entry name" value="YjeF_N_dom"/>
</dbReference>
<dbReference type="PROSITE" id="PS01050">
    <property type="entry name" value="YJEF_C_2"/>
    <property type="match status" value="1"/>
</dbReference>
<dbReference type="Gene3D" id="3.40.50.10260">
    <property type="entry name" value="YjeF N-terminal domain"/>
    <property type="match status" value="2"/>
</dbReference>
<keyword evidence="12" id="KW-0630">Potassium</keyword>
<feature type="binding site" evidence="12">
    <location>
        <begin position="267"/>
        <end position="273"/>
    </location>
    <ligand>
        <name>(6S)-NADPHX</name>
        <dbReference type="ChEBI" id="CHEBI:64076"/>
    </ligand>
</feature>
<dbReference type="PROSITE" id="PS51383">
    <property type="entry name" value="YJEF_C_3"/>
    <property type="match status" value="1"/>
</dbReference>
<dbReference type="PROSITE" id="PS51385">
    <property type="entry name" value="YJEF_N"/>
    <property type="match status" value="1"/>
</dbReference>
<feature type="binding site" evidence="12">
    <location>
        <position position="278"/>
    </location>
    <ligand>
        <name>(6S)-NADPHX</name>
        <dbReference type="ChEBI" id="CHEBI:64076"/>
    </ligand>
</feature>
<dbReference type="Gene3D" id="3.40.1190.20">
    <property type="match status" value="1"/>
</dbReference>
<gene>
    <name evidence="11" type="primary">nnrD</name>
    <name evidence="12" type="synonym">nnrE</name>
    <name evidence="15" type="ORF">GC101_29645</name>
</gene>
<name>A0ABX1YQ61_9BACL</name>
<evidence type="ECO:0000256" key="12">
    <source>
        <dbReference type="HAMAP-Rule" id="MF_01966"/>
    </source>
</evidence>
<comment type="function">
    <text evidence="11">Catalyzes the dehydration of the S-form of NAD(P)HX at the expense of ADP, which is converted to AMP. Together with NAD(P)HX epimerase, which catalyzes the epimerization of the S- and R-forms, the enzyme allows the repair of both epimers of NAD(P)HX, a damaged form of NAD(P)H that is a result of enzymatic or heat-dependent hydration.</text>
</comment>
<evidence type="ECO:0000256" key="1">
    <source>
        <dbReference type="ARBA" id="ARBA00006001"/>
    </source>
</evidence>
<comment type="similarity">
    <text evidence="12">Belongs to the NnrE/AIBP family.</text>
</comment>
<dbReference type="InterPro" id="IPR036652">
    <property type="entry name" value="YjeF_N_dom_sf"/>
</dbReference>
<comment type="function">
    <text evidence="8">Bifunctional enzyme that catalyzes the epimerization of the S- and R-forms of NAD(P)HX and the dehydration of the S-form of NAD(P)HX at the expense of ADP, which is converted to AMP. This allows the repair of both epimers of NAD(P)HX, a damaged form of NAD(P)H that is a result of enzymatic or heat-dependent hydration.</text>
</comment>
<keyword evidence="16" id="KW-1185">Reference proteome</keyword>
<dbReference type="HAMAP" id="MF_01965">
    <property type="entry name" value="NADHX_dehydratase"/>
    <property type="match status" value="1"/>
</dbReference>
<comment type="similarity">
    <text evidence="2">In the C-terminal section; belongs to the NnrD/CARKD family.</text>
</comment>
<comment type="function">
    <text evidence="12">Catalyzes the epimerization of the S- and R-forms of NAD(P)HX, a damaged form of NAD(P)H that is a result of enzymatic or heat-dependent hydration. This is a prerequisite for the S-specific NAD(P)H-hydrate dehydratase to allow the repair of both epimers of NAD(P)HX.</text>
</comment>
<comment type="cofactor">
    <cofactor evidence="12">
        <name>K(+)</name>
        <dbReference type="ChEBI" id="CHEBI:29103"/>
    </cofactor>
    <text evidence="12">Binds 1 potassium ion per subunit.</text>
</comment>
<evidence type="ECO:0000313" key="15">
    <source>
        <dbReference type="EMBL" id="NOU83028.1"/>
    </source>
</evidence>
<feature type="binding site" evidence="11">
    <location>
        <position position="591"/>
    </location>
    <ligand>
        <name>(6S)-NADPHX</name>
        <dbReference type="ChEBI" id="CHEBI:64076"/>
    </ligand>
</feature>
<proteinExistence type="inferred from homology"/>
<feature type="binding site" evidence="12">
    <location>
        <begin position="197"/>
        <end position="201"/>
    </location>
    <ligand>
        <name>(6S)-NADPHX</name>
        <dbReference type="ChEBI" id="CHEBI:64076"/>
    </ligand>
</feature>
<evidence type="ECO:0000256" key="7">
    <source>
        <dbReference type="ARBA" id="ARBA00023239"/>
    </source>
</evidence>
<dbReference type="PANTHER" id="PTHR12592">
    <property type="entry name" value="ATP-DEPENDENT (S)-NAD(P)H-HYDRATE DEHYDRATASE FAMILY MEMBER"/>
    <property type="match status" value="1"/>
</dbReference>
<dbReference type="NCBIfam" id="TIGR00196">
    <property type="entry name" value="yjeF_cterm"/>
    <property type="match status" value="1"/>
</dbReference>
<evidence type="ECO:0000256" key="6">
    <source>
        <dbReference type="ARBA" id="ARBA00023027"/>
    </source>
</evidence>
<dbReference type="NCBIfam" id="TIGR00197">
    <property type="entry name" value="yjeF_nterm"/>
    <property type="match status" value="1"/>
</dbReference>
<dbReference type="SUPFAM" id="SSF64153">
    <property type="entry name" value="YjeF N-terminal domain-like"/>
    <property type="match status" value="2"/>
</dbReference>
<feature type="domain" description="YjeF C-terminal" evidence="13">
    <location>
        <begin position="368"/>
        <end position="644"/>
    </location>
</feature>
<feature type="binding site" evidence="11">
    <location>
        <position position="524"/>
    </location>
    <ligand>
        <name>(6S)-NADPHX</name>
        <dbReference type="ChEBI" id="CHEBI:64076"/>
    </ligand>
</feature>